<dbReference type="CDD" id="cd20809">
    <property type="entry name" value="C1_MRCK"/>
    <property type="match status" value="1"/>
</dbReference>
<dbReference type="SMART" id="SM00233">
    <property type="entry name" value="PH"/>
    <property type="match status" value="1"/>
</dbReference>
<dbReference type="Pfam" id="PF00780">
    <property type="entry name" value="CNH"/>
    <property type="match status" value="1"/>
</dbReference>
<dbReference type="PANTHER" id="PTHR22988:SF66">
    <property type="entry name" value="SERINE_THREONINE-PROTEIN KINASE GENGHIS KHAN"/>
    <property type="match status" value="1"/>
</dbReference>
<evidence type="ECO:0000256" key="5">
    <source>
        <dbReference type="ARBA" id="ARBA00012513"/>
    </source>
</evidence>
<feature type="region of interest" description="Disordered" evidence="22">
    <location>
        <begin position="2249"/>
        <end position="2269"/>
    </location>
</feature>
<evidence type="ECO:0000259" key="27">
    <source>
        <dbReference type="PROSITE" id="PS50219"/>
    </source>
</evidence>
<evidence type="ECO:0000256" key="3">
    <source>
        <dbReference type="ARBA" id="ARBA00004510"/>
    </source>
</evidence>
<dbReference type="Gene3D" id="2.30.29.30">
    <property type="entry name" value="Pleckstrin-homology domain (PH domain)/Phosphotyrosine-binding domain (PTB)"/>
    <property type="match status" value="1"/>
</dbReference>
<feature type="region of interest" description="Disordered" evidence="22">
    <location>
        <begin position="2384"/>
        <end position="2451"/>
    </location>
</feature>
<dbReference type="InterPro" id="IPR011009">
    <property type="entry name" value="Kinase-like_dom_sf"/>
</dbReference>
<dbReference type="Pfam" id="PF15796">
    <property type="entry name" value="KELK"/>
    <property type="match status" value="1"/>
</dbReference>
<keyword evidence="17" id="KW-0966">Cell projection</keyword>
<feature type="domain" description="PH" evidence="23">
    <location>
        <begin position="1256"/>
        <end position="1383"/>
    </location>
</feature>
<dbReference type="GO" id="GO:0005737">
    <property type="term" value="C:cytoplasm"/>
    <property type="evidence" value="ECO:0007669"/>
    <property type="project" value="UniProtKB-SubCell"/>
</dbReference>
<dbReference type="SMART" id="SM00133">
    <property type="entry name" value="S_TK_X"/>
    <property type="match status" value="1"/>
</dbReference>
<evidence type="ECO:0000256" key="8">
    <source>
        <dbReference type="ARBA" id="ARBA00022553"/>
    </source>
</evidence>
<dbReference type="SMART" id="SM00285">
    <property type="entry name" value="PBD"/>
    <property type="match status" value="1"/>
</dbReference>
<evidence type="ECO:0000259" key="23">
    <source>
        <dbReference type="PROSITE" id="PS50003"/>
    </source>
</evidence>
<feature type="coiled-coil region" evidence="21">
    <location>
        <begin position="513"/>
        <end position="540"/>
    </location>
</feature>
<dbReference type="PROSITE" id="PS50081">
    <property type="entry name" value="ZF_DAG_PE_2"/>
    <property type="match status" value="1"/>
</dbReference>
<evidence type="ECO:0000256" key="20">
    <source>
        <dbReference type="PROSITE-ProRule" id="PRU10141"/>
    </source>
</evidence>
<dbReference type="PROSITE" id="PS50011">
    <property type="entry name" value="PROTEIN_KINASE_DOM"/>
    <property type="match status" value="1"/>
</dbReference>
<feature type="coiled-coil region" evidence="21">
    <location>
        <begin position="571"/>
        <end position="746"/>
    </location>
</feature>
<dbReference type="InterPro" id="IPR000719">
    <property type="entry name" value="Prot_kinase_dom"/>
</dbReference>
<dbReference type="PROSITE" id="PS50108">
    <property type="entry name" value="CRIB"/>
    <property type="match status" value="1"/>
</dbReference>
<feature type="coiled-coil region" evidence="21">
    <location>
        <begin position="843"/>
        <end position="877"/>
    </location>
</feature>
<dbReference type="InterPro" id="IPR057529">
    <property type="entry name" value="MRCK/ROCK_PH"/>
</dbReference>
<organism evidence="29 31">
    <name type="scientific">Trichuris suis</name>
    <name type="common">pig whipworm</name>
    <dbReference type="NCBI Taxonomy" id="68888"/>
    <lineage>
        <taxon>Eukaryota</taxon>
        <taxon>Metazoa</taxon>
        <taxon>Ecdysozoa</taxon>
        <taxon>Nematoda</taxon>
        <taxon>Enoplea</taxon>
        <taxon>Dorylaimia</taxon>
        <taxon>Trichinellida</taxon>
        <taxon>Trichuridae</taxon>
        <taxon>Trichuris</taxon>
    </lineage>
</organism>
<dbReference type="InterPro" id="IPR050839">
    <property type="entry name" value="Rho-assoc_Ser/Thr_Kinase"/>
</dbReference>
<dbReference type="PROSITE" id="PS00108">
    <property type="entry name" value="PROTEIN_KINASE_ST"/>
    <property type="match status" value="1"/>
</dbReference>
<dbReference type="Gene3D" id="1.10.510.10">
    <property type="entry name" value="Transferase(Phosphotransferase) domain 1"/>
    <property type="match status" value="1"/>
</dbReference>
<dbReference type="SMART" id="SM00109">
    <property type="entry name" value="C1"/>
    <property type="match status" value="1"/>
</dbReference>
<proteinExistence type="inferred from homology"/>
<feature type="region of interest" description="Disordered" evidence="22">
    <location>
        <begin position="1795"/>
        <end position="1926"/>
    </location>
</feature>
<feature type="compositionally biased region" description="Low complexity" evidence="22">
    <location>
        <begin position="1833"/>
        <end position="1862"/>
    </location>
</feature>
<evidence type="ECO:0000256" key="18">
    <source>
        <dbReference type="ARBA" id="ARBA00047899"/>
    </source>
</evidence>
<dbReference type="PROSITE" id="PS50003">
    <property type="entry name" value="PH_DOMAIN"/>
    <property type="match status" value="1"/>
</dbReference>
<dbReference type="EC" id="2.7.11.1" evidence="5"/>
<feature type="compositionally biased region" description="Polar residues" evidence="22">
    <location>
        <begin position="2420"/>
        <end position="2451"/>
    </location>
</feature>
<evidence type="ECO:0000256" key="6">
    <source>
        <dbReference type="ARBA" id="ARBA00022490"/>
    </source>
</evidence>
<dbReference type="InterPro" id="IPR031597">
    <property type="entry name" value="KELK"/>
</dbReference>
<comment type="catalytic activity">
    <reaction evidence="19">
        <text>L-seryl-[protein] + ATP = O-phospho-L-seryl-[protein] + ADP + H(+)</text>
        <dbReference type="Rhea" id="RHEA:17989"/>
        <dbReference type="Rhea" id="RHEA-COMP:9863"/>
        <dbReference type="Rhea" id="RHEA-COMP:11604"/>
        <dbReference type="ChEBI" id="CHEBI:15378"/>
        <dbReference type="ChEBI" id="CHEBI:29999"/>
        <dbReference type="ChEBI" id="CHEBI:30616"/>
        <dbReference type="ChEBI" id="CHEBI:83421"/>
        <dbReference type="ChEBI" id="CHEBI:456216"/>
        <dbReference type="EC" id="2.7.11.1"/>
    </reaction>
</comment>
<feature type="region of interest" description="Disordered" evidence="22">
    <location>
        <begin position="542"/>
        <end position="562"/>
    </location>
</feature>
<evidence type="ECO:0000259" key="26">
    <source>
        <dbReference type="PROSITE" id="PS50108"/>
    </source>
</evidence>
<comment type="similarity">
    <text evidence="4">Belongs to the protein kinase superfamily. AGC Ser/Thr protein kinase family. DMPK subfamily.</text>
</comment>
<dbReference type="GO" id="GO:0008270">
    <property type="term" value="F:zinc ion binding"/>
    <property type="evidence" value="ECO:0007669"/>
    <property type="project" value="UniProtKB-KW"/>
</dbReference>
<keyword evidence="15 20" id="KW-0067">ATP-binding</keyword>
<dbReference type="PANTHER" id="PTHR22988">
    <property type="entry name" value="MYOTONIC DYSTROPHY S/T KINASE-RELATED"/>
    <property type="match status" value="1"/>
</dbReference>
<dbReference type="InterPro" id="IPR001180">
    <property type="entry name" value="CNH_dom"/>
</dbReference>
<evidence type="ECO:0000313" key="31">
    <source>
        <dbReference type="Proteomes" id="UP000030764"/>
    </source>
</evidence>
<feature type="binding site" evidence="20">
    <location>
        <position position="107"/>
    </location>
    <ligand>
        <name>ATP</name>
        <dbReference type="ChEBI" id="CHEBI:30616"/>
    </ligand>
</feature>
<feature type="compositionally biased region" description="Polar residues" evidence="22">
    <location>
        <begin position="1913"/>
        <end position="1926"/>
    </location>
</feature>
<dbReference type="EMBL" id="KL367481">
    <property type="protein sequence ID" value="KFD71648.1"/>
    <property type="molecule type" value="Genomic_DNA"/>
</dbReference>
<keyword evidence="10" id="KW-0479">Metal-binding</keyword>
<evidence type="ECO:0000256" key="15">
    <source>
        <dbReference type="ARBA" id="ARBA00022840"/>
    </source>
</evidence>
<feature type="coiled-coil region" evidence="21">
    <location>
        <begin position="977"/>
        <end position="1039"/>
    </location>
</feature>
<dbReference type="InterPro" id="IPR000961">
    <property type="entry name" value="AGC-kinase_C"/>
</dbReference>
<dbReference type="Pfam" id="PF00433">
    <property type="entry name" value="Pkinase_C"/>
    <property type="match status" value="1"/>
</dbReference>
<dbReference type="InterPro" id="IPR017892">
    <property type="entry name" value="Pkinase_C"/>
</dbReference>
<dbReference type="SUPFAM" id="SSF57889">
    <property type="entry name" value="Cysteine-rich domain"/>
    <property type="match status" value="1"/>
</dbReference>
<dbReference type="Pfam" id="PF25346">
    <property type="entry name" value="PH_MRCK"/>
    <property type="match status" value="1"/>
</dbReference>
<dbReference type="EMBL" id="KL363213">
    <property type="protein sequence ID" value="KFD53854.1"/>
    <property type="molecule type" value="Genomic_DNA"/>
</dbReference>
<dbReference type="InterPro" id="IPR002219">
    <property type="entry name" value="PKC_DAG/PE"/>
</dbReference>
<dbReference type="SMART" id="SM00036">
    <property type="entry name" value="CNH"/>
    <property type="match status" value="1"/>
</dbReference>
<dbReference type="InterPro" id="IPR008271">
    <property type="entry name" value="Ser/Thr_kinase_AS"/>
</dbReference>
<dbReference type="GO" id="GO:0005524">
    <property type="term" value="F:ATP binding"/>
    <property type="evidence" value="ECO:0007669"/>
    <property type="project" value="UniProtKB-UniRule"/>
</dbReference>
<gene>
    <name evidence="29" type="ORF">M513_05360</name>
    <name evidence="30" type="ORF">M514_05360</name>
</gene>
<evidence type="ECO:0000256" key="22">
    <source>
        <dbReference type="SAM" id="MobiDB-lite"/>
    </source>
</evidence>
<comment type="subcellular location">
    <subcellularLocation>
        <location evidence="3">Cell projection</location>
        <location evidence="3">Lamellipodium</location>
    </subcellularLocation>
    <subcellularLocation>
        <location evidence="2">Cytoplasm</location>
    </subcellularLocation>
</comment>
<dbReference type="FunFam" id="1.10.510.10:FF:000014">
    <property type="entry name" value="Non-specific serine/threonine protein kinase"/>
    <property type="match status" value="1"/>
</dbReference>
<evidence type="ECO:0000256" key="4">
    <source>
        <dbReference type="ARBA" id="ARBA00005719"/>
    </source>
</evidence>
<reference evidence="29 31" key="1">
    <citation type="journal article" date="2014" name="Nat. Genet.">
        <title>Genome and transcriptome of the porcine whipworm Trichuris suis.</title>
        <authorList>
            <person name="Jex A.R."/>
            <person name="Nejsum P."/>
            <person name="Schwarz E.M."/>
            <person name="Hu L."/>
            <person name="Young N.D."/>
            <person name="Hall R.S."/>
            <person name="Korhonen P.K."/>
            <person name="Liao S."/>
            <person name="Thamsborg S."/>
            <person name="Xia J."/>
            <person name="Xu P."/>
            <person name="Wang S."/>
            <person name="Scheerlinck J.P."/>
            <person name="Hofmann A."/>
            <person name="Sternberg P.W."/>
            <person name="Wang J."/>
            <person name="Gasser R.B."/>
        </authorList>
    </citation>
    <scope>NUCLEOTIDE SEQUENCE [LARGE SCALE GENOMIC DNA]</scope>
    <source>
        <strain evidence="30">DCEP-RM93F</strain>
        <strain evidence="29">DCEP-RM93M</strain>
    </source>
</reference>
<dbReference type="CDD" id="cd00132">
    <property type="entry name" value="CRIB"/>
    <property type="match status" value="1"/>
</dbReference>
<dbReference type="InterPro" id="IPR000095">
    <property type="entry name" value="CRIB_dom"/>
</dbReference>
<dbReference type="PROSITE" id="PS50219">
    <property type="entry name" value="CNH"/>
    <property type="match status" value="1"/>
</dbReference>
<evidence type="ECO:0000259" key="28">
    <source>
        <dbReference type="PROSITE" id="PS51285"/>
    </source>
</evidence>
<dbReference type="SUPFAM" id="SSF50729">
    <property type="entry name" value="PH domain-like"/>
    <property type="match status" value="1"/>
</dbReference>
<dbReference type="Proteomes" id="UP000030758">
    <property type="component" value="Unassembled WGS sequence"/>
</dbReference>
<accession>A0A085M9F8</accession>
<keyword evidence="9" id="KW-0808">Transferase</keyword>
<feature type="coiled-coil region" evidence="21">
    <location>
        <begin position="782"/>
        <end position="809"/>
    </location>
</feature>
<dbReference type="Pfam" id="PF00069">
    <property type="entry name" value="Pkinase"/>
    <property type="match status" value="1"/>
</dbReference>
<evidence type="ECO:0000256" key="1">
    <source>
        <dbReference type="ARBA" id="ARBA00001946"/>
    </source>
</evidence>
<evidence type="ECO:0000256" key="9">
    <source>
        <dbReference type="ARBA" id="ARBA00022679"/>
    </source>
</evidence>
<comment type="cofactor">
    <cofactor evidence="1">
        <name>Mg(2+)</name>
        <dbReference type="ChEBI" id="CHEBI:18420"/>
    </cofactor>
</comment>
<dbReference type="InterPro" id="IPR001849">
    <property type="entry name" value="PH_domain"/>
</dbReference>
<evidence type="ECO:0000259" key="25">
    <source>
        <dbReference type="PROSITE" id="PS50081"/>
    </source>
</evidence>
<keyword evidence="6" id="KW-0963">Cytoplasm</keyword>
<dbReference type="Gene3D" id="3.30.60.20">
    <property type="match status" value="1"/>
</dbReference>
<dbReference type="PROSITE" id="PS51285">
    <property type="entry name" value="AGC_KINASE_CTER"/>
    <property type="match status" value="1"/>
</dbReference>
<dbReference type="PROSITE" id="PS00479">
    <property type="entry name" value="ZF_DAG_PE_1"/>
    <property type="match status" value="1"/>
</dbReference>
<dbReference type="InterPro" id="IPR017441">
    <property type="entry name" value="Protein_kinase_ATP_BS"/>
</dbReference>
<evidence type="ECO:0000256" key="13">
    <source>
        <dbReference type="ARBA" id="ARBA00022777"/>
    </source>
</evidence>
<feature type="domain" description="CRIB" evidence="26">
    <location>
        <begin position="1764"/>
        <end position="1777"/>
    </location>
</feature>
<comment type="catalytic activity">
    <reaction evidence="18">
        <text>L-threonyl-[protein] + ATP = O-phospho-L-threonyl-[protein] + ADP + H(+)</text>
        <dbReference type="Rhea" id="RHEA:46608"/>
        <dbReference type="Rhea" id="RHEA-COMP:11060"/>
        <dbReference type="Rhea" id="RHEA-COMP:11605"/>
        <dbReference type="ChEBI" id="CHEBI:15378"/>
        <dbReference type="ChEBI" id="CHEBI:30013"/>
        <dbReference type="ChEBI" id="CHEBI:30616"/>
        <dbReference type="ChEBI" id="CHEBI:61977"/>
        <dbReference type="ChEBI" id="CHEBI:456216"/>
        <dbReference type="EC" id="2.7.11.1"/>
    </reaction>
</comment>
<evidence type="ECO:0000313" key="30">
    <source>
        <dbReference type="EMBL" id="KFD71648.1"/>
    </source>
</evidence>
<sequence>MPIAPGDQRLKELEKLFLSGPLFGETASVETLLDVLICLFDECCNSTLRKEKDIANFVEHVKPIVHKAKALRLQRDDFELLKVIGRGAFGEVAVVRLRNTGKIFAMKILNKWEMLKRADTACFKEERDVLVFGDRRWITNLHYAFQDEKNLYLIMDYYVGGDLLTLLIKFDDHLPEEMARFYIAEMVLAIDSVHRLGYVHRDVKPDNVLLDINGHVKLADFGSCLKLQPDGTAQSNVAVGTPDYISPEILRAMEDGKGRYGAECDWWSLGICMYEMLYGETPFYAESLAETYGKIMDHMEMLEFPEEPTVSEEAKHLLRSLICPAEQRFGKNDLKDFEMHPFFKGIDWENIKEESLIRGWTLGQSSPTSIPSCGIVCSLSPSKGFVRRRLVGEIKCQQRTGMYSSPGVLLLMFTKLHFNYELPQVKAEAPYKPEISSPTDTSNFEVEDSDFMPCDTKPPNVSAPFTGHHLPFIGFTYTHNSKLSDSQSLAALLVRNCESGADDEINITDMVTVEAYERRIKRLENERTDLERKLREATRLVQSQFHGDEGSSAAKAAPCEATSPDTDVVAIAQMKDELQILRKRVAEYEAVASSRKDSAAEEWEKKYRELQKKHRQLITDRSALEDQISKLSEESNEKKYQLKEAIKYRDAARQDFAEASDKITELMTEKQKLLRASREREDECNVLQQKSDAMRVELLKMEKLKRSLEFKLEESQAECSRERRLREDVEANQVALQAELENVRKGKAISGNGPTSPENTRKMVEHVEEELQLERDRHSRQVSVIETQLSDAKMEVESLRSQLQTLVCRTDEERSALIASHEEAIGDLHIAVERERELRLETQNQLEMENSGLKENIHAMEGQIAGLEKQLALMNEKYNFAMVLDSQLPELMKWVNDEKEVRIYLHALTAKIAEEVESMRQQQQAASQSLSLSQSLTPTSGPYFEGANSSPYSYATLTGGEKGWGSRRSHKVAKMEILDLQRNLQSEIRAKQEITEELTKFRSAYFACKQQLEEAERKVAEMVCELQRKAKRLDELEHLSSLRTPPDPGNFDQLIHLNNMFDLLKQYSDEVASACNDGGTAAKAKPVDFTDVAASGGSPAAVHDYEPSISSVNNDMEPAPLPGRMVQPLAESSPNYENSPYHLSMAQFQSMNQRTLANSSSAPFGGSKGIFPPASTNLRNAAVAHKLHRFNVAIFPQPTKCNHCTSLMIGLTRQGYVCQDCQYCCHVICLPKVQAACPAPPETIRPLGIDPSRGLGTAYEGMVKVPKPGGVRRGWTPQYLVICDLKLFLYDCSTDKNGKPVDVSPQVSLVIDMRDEDFSVTSVKEADVIHASRKEVLCIFRVTSSQIHQPVYLGEPCKMVTLLMADSQNEKQKWVISLNELVRFLRKRRLTQKKAFIVRELVDQSALPFVRTALCTAVVDKDRFLLGSEEGLFCVEVNRQAAIRIGDSRRVEAIEYVSDEQLIIIMSGKEHQIRLIPTAVLDGRDVKWIKVDHTKQCHAFCVGSVLNGTAYYFCVAVKKTITVFEINRTPTRHRKLRDLAMPGLPQCLSMVRGKLCVGYPSGFRMWDFVDNSQHALLNLEDHSLQFMNHAAYDACILVEVSDKEYLLVFEKLGIYVDLNGRRSRPLELMFPSEPIHFSFSAPYLCVYSECHVTVYNVTTAEWVQTLNLRKAKPLLRSGALTLCCVADKMCIVLLSDMLAGQFGFFSFSTFSKTIASVDDVMNTPFMVSTRNMNQDSSKRRKYSILVLSEEEKLRKSIGRKSLMISGPSNFSHITHMGPGEGIEFQQLIDLNQSHPKVVDPRCGGKPAVAGSAVPAENSSTEDAAMSTVKERSSTSVHSASSSFNTSKRPSSVNSKSSDGSSLSREESLNQTGNTEVLLRTESPSFGSTSGEPSVVIGATKATQGGDSLPSHAFQASSSPKRGTQASAMTSSSSLDFSRCMVSEVTGALIYDLRRCRLSGVPFVDLNEELGHLKNLVKRCQGALSTVQESLVSELYSNLFLFLQNLTAKQARYFKPTVTYASAVLKACGKVLNQSDSSPTFSAGHLWVPSMQLSSEHVSCFIDPDISLLNVSTRGWRTSNVLWISKRDMIALPTNDGIQDFYEVVIRFSSASNAALFGRSERLSTLVEKLSQTTLCCQKFIAEADIDGRQLTVLGRTMNRILAAKKLMACVIKYSIDENCLASIFDQLNRKCKVCKGVTRIPNNALLLPNSFVENRTPSELTSMLQLIVNLYLLRDNCICDQEMDDFSSGKSWRRSGNTTNQLGRSSSCENPFTMRKSIRISSLGKLVKKGGRIVRVLELVTNSSVCILNTSRPNFCDVCITSPTAKQGAAACALAQLAIVDEKAFYHLCNAFASKVPKKVPLWPKSIYGNTTRPLSAATTAQCVQASDSNSKKESKVTNPSGHELSNENAPPKESDKNEVPSSGDNCSGRCTNSLGTSTAHGISTIQSTSL</sequence>
<keyword evidence="8" id="KW-0597">Phosphoprotein</keyword>
<feature type="domain" description="CNH" evidence="27">
    <location>
        <begin position="1410"/>
        <end position="1681"/>
    </location>
</feature>
<dbReference type="FunFam" id="3.30.200.20:FF:001055">
    <property type="entry name" value="Serine/threonine-protein kinase MRCK beta"/>
    <property type="match status" value="1"/>
</dbReference>
<dbReference type="PROSITE" id="PS00107">
    <property type="entry name" value="PROTEIN_KINASE_ATP"/>
    <property type="match status" value="1"/>
</dbReference>
<evidence type="ECO:0000256" key="16">
    <source>
        <dbReference type="ARBA" id="ARBA00023054"/>
    </source>
</evidence>
<dbReference type="GO" id="GO:0031032">
    <property type="term" value="P:actomyosin structure organization"/>
    <property type="evidence" value="ECO:0007669"/>
    <property type="project" value="TreeGrafter"/>
</dbReference>
<evidence type="ECO:0000256" key="19">
    <source>
        <dbReference type="ARBA" id="ARBA00048679"/>
    </source>
</evidence>
<dbReference type="SUPFAM" id="SSF56112">
    <property type="entry name" value="Protein kinase-like (PK-like)"/>
    <property type="match status" value="1"/>
</dbReference>
<dbReference type="GO" id="GO:0004674">
    <property type="term" value="F:protein serine/threonine kinase activity"/>
    <property type="evidence" value="ECO:0007669"/>
    <property type="project" value="UniProtKB-KW"/>
</dbReference>
<feature type="domain" description="AGC-kinase C-terminal" evidence="28">
    <location>
        <begin position="414"/>
        <end position="487"/>
    </location>
</feature>
<dbReference type="GO" id="GO:0005856">
    <property type="term" value="C:cytoskeleton"/>
    <property type="evidence" value="ECO:0007669"/>
    <property type="project" value="TreeGrafter"/>
</dbReference>
<keyword evidence="14" id="KW-0862">Zinc</keyword>
<evidence type="ECO:0000256" key="11">
    <source>
        <dbReference type="ARBA" id="ARBA00022741"/>
    </source>
</evidence>
<dbReference type="InterPro" id="IPR014930">
    <property type="entry name" value="Myotonic_dystrophy_kinase_coil"/>
</dbReference>
<keyword evidence="31" id="KW-1185">Reference proteome</keyword>
<evidence type="ECO:0000256" key="12">
    <source>
        <dbReference type="ARBA" id="ARBA00022771"/>
    </source>
</evidence>
<evidence type="ECO:0000256" key="2">
    <source>
        <dbReference type="ARBA" id="ARBA00004496"/>
    </source>
</evidence>
<keyword evidence="12" id="KW-0863">Zinc-finger</keyword>
<dbReference type="InterPro" id="IPR011993">
    <property type="entry name" value="PH-like_dom_sf"/>
</dbReference>
<keyword evidence="13" id="KW-0418">Kinase</keyword>
<dbReference type="InterPro" id="IPR046349">
    <property type="entry name" value="C1-like_sf"/>
</dbReference>
<keyword evidence="11 20" id="KW-0547">Nucleotide-binding</keyword>
<dbReference type="CDD" id="cd01243">
    <property type="entry name" value="PH_MRCK"/>
    <property type="match status" value="1"/>
</dbReference>
<dbReference type="Pfam" id="PF08826">
    <property type="entry name" value="DMPK_coil"/>
    <property type="match status" value="1"/>
</dbReference>
<dbReference type="Proteomes" id="UP000030764">
    <property type="component" value="Unassembled WGS sequence"/>
</dbReference>
<evidence type="ECO:0000256" key="17">
    <source>
        <dbReference type="ARBA" id="ARBA00023273"/>
    </source>
</evidence>
<feature type="domain" description="Protein kinase" evidence="24">
    <location>
        <begin position="78"/>
        <end position="343"/>
    </location>
</feature>
<keyword evidence="7" id="KW-0723">Serine/threonine-protein kinase</keyword>
<keyword evidence="16 21" id="KW-0175">Coiled coil</keyword>
<dbReference type="CDD" id="cd05597">
    <property type="entry name" value="STKc_DMPK_like"/>
    <property type="match status" value="1"/>
</dbReference>
<evidence type="ECO:0000313" key="29">
    <source>
        <dbReference type="EMBL" id="KFD53854.1"/>
    </source>
</evidence>
<dbReference type="Gene3D" id="3.30.200.20">
    <property type="entry name" value="Phosphorylase Kinase, domain 1"/>
    <property type="match status" value="2"/>
</dbReference>
<name>A0A085M9F8_9BILA</name>
<feature type="domain" description="Phorbol-ester/DAG-type" evidence="25">
    <location>
        <begin position="1187"/>
        <end position="1237"/>
    </location>
</feature>
<dbReference type="Pfam" id="PF00130">
    <property type="entry name" value="C1_1"/>
    <property type="match status" value="1"/>
</dbReference>
<dbReference type="SMART" id="SM00220">
    <property type="entry name" value="S_TKc"/>
    <property type="match status" value="1"/>
</dbReference>
<dbReference type="Gene3D" id="1.20.5.340">
    <property type="match status" value="1"/>
</dbReference>
<evidence type="ECO:0000256" key="21">
    <source>
        <dbReference type="SAM" id="Coils"/>
    </source>
</evidence>
<feature type="compositionally biased region" description="Polar residues" evidence="22">
    <location>
        <begin position="1881"/>
        <end position="1891"/>
    </location>
</feature>
<evidence type="ECO:0000256" key="10">
    <source>
        <dbReference type="ARBA" id="ARBA00022723"/>
    </source>
</evidence>
<evidence type="ECO:0000256" key="14">
    <source>
        <dbReference type="ARBA" id="ARBA00022833"/>
    </source>
</evidence>
<dbReference type="GO" id="GO:0030027">
    <property type="term" value="C:lamellipodium"/>
    <property type="evidence" value="ECO:0007669"/>
    <property type="project" value="UniProtKB-SubCell"/>
</dbReference>
<dbReference type="SUPFAM" id="SSF69322">
    <property type="entry name" value="Tricorn protease domain 2"/>
    <property type="match status" value="1"/>
</dbReference>
<protein>
    <recommendedName>
        <fullName evidence="5">non-specific serine/threonine protein kinase</fullName>
        <ecNumber evidence="5">2.7.11.1</ecNumber>
    </recommendedName>
</protein>
<evidence type="ECO:0000259" key="24">
    <source>
        <dbReference type="PROSITE" id="PS50011"/>
    </source>
</evidence>
<evidence type="ECO:0000256" key="7">
    <source>
        <dbReference type="ARBA" id="ARBA00022527"/>
    </source>
</evidence>